<evidence type="ECO:0008006" key="3">
    <source>
        <dbReference type="Google" id="ProtNLM"/>
    </source>
</evidence>
<keyword evidence="2" id="KW-1185">Reference proteome</keyword>
<dbReference type="PATRIC" id="fig|1263867.3.peg.3845"/>
<dbReference type="EMBL" id="ANMO01000166">
    <property type="protein sequence ID" value="EMB15683.1"/>
    <property type="molecule type" value="Genomic_DNA"/>
</dbReference>
<dbReference type="Proteomes" id="UP000011529">
    <property type="component" value="Unassembled WGS sequence"/>
</dbReference>
<dbReference type="AlphaFoldDB" id="M2B1M5"/>
<gene>
    <name evidence="1" type="ORF">RE6C_03593</name>
</gene>
<sequence>MTCEAILVTGAPRSGTTPLGNLLSTIPGAFELYEPMGPTGDRRFTTRFPIPGEPGFSKQQLSDFVGDLQIPRLRFKSQRRDDHKGLSGWAARILGTRSLMTYRRARWTRDRKLLIWKDPHAIFCVPALARSGVQAVVSIRSPQAHAASFKRLGWVSSLDEIYWRYRDSFGGSSMIEHWMDRIGDTPWGSATLLWHLVHTTIVQMPDADLKSTILFNLERAAADEIEAYEDLFQSLGHEFPFEARQRLESRLAKKEQANVPAAGKVHDFERTAYQANSYWRDLLNEKELQIINEINANLWSRLKEL</sequence>
<organism evidence="1 2">
    <name type="scientific">Rhodopirellula europaea 6C</name>
    <dbReference type="NCBI Taxonomy" id="1263867"/>
    <lineage>
        <taxon>Bacteria</taxon>
        <taxon>Pseudomonadati</taxon>
        <taxon>Planctomycetota</taxon>
        <taxon>Planctomycetia</taxon>
        <taxon>Pirellulales</taxon>
        <taxon>Pirellulaceae</taxon>
        <taxon>Rhodopirellula</taxon>
    </lineage>
</organism>
<comment type="caution">
    <text evidence="1">The sequence shown here is derived from an EMBL/GenBank/DDBJ whole genome shotgun (WGS) entry which is preliminary data.</text>
</comment>
<accession>M2B1M5</accession>
<reference evidence="1" key="1">
    <citation type="submission" date="2012-11" db="EMBL/GenBank/DDBJ databases">
        <title>Permanent draft genomes of Rhodopirellula europaea strain SH398 and 6C.</title>
        <authorList>
            <person name="Richter M."/>
            <person name="Richter-Heitmann T."/>
            <person name="Frank C."/>
            <person name="Harder J."/>
            <person name="Glockner F.O."/>
        </authorList>
    </citation>
    <scope>NUCLEOTIDE SEQUENCE</scope>
    <source>
        <strain evidence="1">6C</strain>
    </source>
</reference>
<evidence type="ECO:0000313" key="2">
    <source>
        <dbReference type="Proteomes" id="UP000011529"/>
    </source>
</evidence>
<reference evidence="1" key="2">
    <citation type="journal article" date="2013" name="Mar. Genomics">
        <title>Expression of sulfatases in Rhodopirellula baltica and the diversity of sulfatases in the genus Rhodopirellula.</title>
        <authorList>
            <person name="Wegner C.E."/>
            <person name="Richter-Heitmann T."/>
            <person name="Klindworth A."/>
            <person name="Klockow C."/>
            <person name="Richter M."/>
            <person name="Achstetter T."/>
            <person name="Glockner F.O."/>
            <person name="Harder J."/>
        </authorList>
    </citation>
    <scope>NUCLEOTIDE SEQUENCE [LARGE SCALE GENOMIC DNA]</scope>
    <source>
        <strain evidence="1">6C</strain>
    </source>
</reference>
<dbReference type="InterPro" id="IPR027417">
    <property type="entry name" value="P-loop_NTPase"/>
</dbReference>
<name>M2B1M5_9BACT</name>
<protein>
    <recommendedName>
        <fullName evidence="3">Sulfotransferase</fullName>
    </recommendedName>
</protein>
<evidence type="ECO:0000313" key="1">
    <source>
        <dbReference type="EMBL" id="EMB15683.1"/>
    </source>
</evidence>
<proteinExistence type="predicted"/>
<dbReference type="Gene3D" id="3.40.50.300">
    <property type="entry name" value="P-loop containing nucleotide triphosphate hydrolases"/>
    <property type="match status" value="1"/>
</dbReference>
<dbReference type="SUPFAM" id="SSF52540">
    <property type="entry name" value="P-loop containing nucleoside triphosphate hydrolases"/>
    <property type="match status" value="1"/>
</dbReference>